<dbReference type="Proteomes" id="UP000215155">
    <property type="component" value="Unassembled WGS sequence"/>
</dbReference>
<reference evidence="1 2" key="1">
    <citation type="submission" date="2017-07" db="EMBL/GenBank/DDBJ databases">
        <title>Draft genome sequence of Prevotella copri isolated from the gut of healthy adult Indian.</title>
        <authorList>
            <person name="Das B."/>
            <person name="Bag S."/>
            <person name="Ghosh T.S."/>
        </authorList>
    </citation>
    <scope>NUCLEOTIDE SEQUENCE [LARGE SCALE GENOMIC DNA]</scope>
    <source>
        <strain evidence="1 2">Indica</strain>
    </source>
</reference>
<proteinExistence type="predicted"/>
<sequence>MSKSIGESLFEVLIMLNFTAKIHFFVRTAKFLTKKLSEIYFFMYLCNQIQQTKFLFINL</sequence>
<name>A0AA91TIX0_9BACT</name>
<evidence type="ECO:0000313" key="2">
    <source>
        <dbReference type="Proteomes" id="UP000215155"/>
    </source>
</evidence>
<dbReference type="AlphaFoldDB" id="A0AA91TIX0"/>
<organism evidence="1 2">
    <name type="scientific">Segatella copri</name>
    <dbReference type="NCBI Taxonomy" id="165179"/>
    <lineage>
        <taxon>Bacteria</taxon>
        <taxon>Pseudomonadati</taxon>
        <taxon>Bacteroidota</taxon>
        <taxon>Bacteroidia</taxon>
        <taxon>Bacteroidales</taxon>
        <taxon>Prevotellaceae</taxon>
        <taxon>Segatella</taxon>
    </lineage>
</organism>
<protein>
    <submittedName>
        <fullName evidence="1">Uncharacterized protein</fullName>
    </submittedName>
</protein>
<gene>
    <name evidence="1" type="ORF">CFT61_09805</name>
</gene>
<accession>A0AA91TIX0</accession>
<comment type="caution">
    <text evidence="1">The sequence shown here is derived from an EMBL/GenBank/DDBJ whole genome shotgun (WGS) entry which is preliminary data.</text>
</comment>
<evidence type="ECO:0000313" key="1">
    <source>
        <dbReference type="EMBL" id="OXL43715.1"/>
    </source>
</evidence>
<dbReference type="EMBL" id="NMPZ01000014">
    <property type="protein sequence ID" value="OXL43715.1"/>
    <property type="molecule type" value="Genomic_DNA"/>
</dbReference>